<dbReference type="EMBL" id="JAUZQC010000006">
    <property type="protein sequence ID" value="KAK5869309.1"/>
    <property type="molecule type" value="Genomic_DNA"/>
</dbReference>
<dbReference type="AlphaFoldDB" id="A0AAN8AUJ5"/>
<proteinExistence type="predicted"/>
<sequence>MGSDGNEQRTTCGVCKRDQGNNNAPYRDSEIPPQIIEQEQTSHCFQGVWESALLSPAAYLHSLSDTEVILIVFPGETIRSRHMLASQCTATGLRLANKFSVQLIHRLPPM</sequence>
<organism evidence="2 3">
    <name type="scientific">Eleginops maclovinus</name>
    <name type="common">Patagonian blennie</name>
    <name type="synonym">Eleginus maclovinus</name>
    <dbReference type="NCBI Taxonomy" id="56733"/>
    <lineage>
        <taxon>Eukaryota</taxon>
        <taxon>Metazoa</taxon>
        <taxon>Chordata</taxon>
        <taxon>Craniata</taxon>
        <taxon>Vertebrata</taxon>
        <taxon>Euteleostomi</taxon>
        <taxon>Actinopterygii</taxon>
        <taxon>Neopterygii</taxon>
        <taxon>Teleostei</taxon>
        <taxon>Neoteleostei</taxon>
        <taxon>Acanthomorphata</taxon>
        <taxon>Eupercaria</taxon>
        <taxon>Perciformes</taxon>
        <taxon>Notothenioidei</taxon>
        <taxon>Eleginopidae</taxon>
        <taxon>Eleginops</taxon>
    </lineage>
</organism>
<evidence type="ECO:0000313" key="3">
    <source>
        <dbReference type="Proteomes" id="UP001346869"/>
    </source>
</evidence>
<gene>
    <name evidence="2" type="ORF">PBY51_024037</name>
</gene>
<reference evidence="2 3" key="2">
    <citation type="journal article" date="2023" name="Mol. Biol. Evol.">
        <title>Genomics of Secondarily Temperate Adaptation in the Only Non-Antarctic Icefish.</title>
        <authorList>
            <person name="Rivera-Colon A.G."/>
            <person name="Rayamajhi N."/>
            <person name="Minhas B.F."/>
            <person name="Madrigal G."/>
            <person name="Bilyk K.T."/>
            <person name="Yoon V."/>
            <person name="Hune M."/>
            <person name="Gregory S."/>
            <person name="Cheng C.H.C."/>
            <person name="Catchen J.M."/>
        </authorList>
    </citation>
    <scope>NUCLEOTIDE SEQUENCE [LARGE SCALE GENOMIC DNA]</scope>
    <source>
        <strain evidence="2">JMC-PN-2008</strain>
    </source>
</reference>
<evidence type="ECO:0000256" key="1">
    <source>
        <dbReference type="SAM" id="MobiDB-lite"/>
    </source>
</evidence>
<evidence type="ECO:0000313" key="2">
    <source>
        <dbReference type="EMBL" id="KAK5869309.1"/>
    </source>
</evidence>
<protein>
    <submittedName>
        <fullName evidence="2">Uncharacterized protein</fullName>
    </submittedName>
</protein>
<feature type="region of interest" description="Disordered" evidence="1">
    <location>
        <begin position="1"/>
        <end position="29"/>
    </location>
</feature>
<name>A0AAN8AUJ5_ELEMC</name>
<reference evidence="2 3" key="1">
    <citation type="journal article" date="2023" name="Genes (Basel)">
        <title>Chromosome-Level Genome Assembly and Circadian Gene Repertoire of the Patagonia Blennie Eleginops maclovinus-The Closest Ancestral Proxy of Antarctic Cryonotothenioids.</title>
        <authorList>
            <person name="Cheng C.C."/>
            <person name="Rivera-Colon A.G."/>
            <person name="Minhas B.F."/>
            <person name="Wilson L."/>
            <person name="Rayamajhi N."/>
            <person name="Vargas-Chacoff L."/>
            <person name="Catchen J.M."/>
        </authorList>
    </citation>
    <scope>NUCLEOTIDE SEQUENCE [LARGE SCALE GENOMIC DNA]</scope>
    <source>
        <strain evidence="2">JMC-PN-2008</strain>
    </source>
</reference>
<accession>A0AAN8AUJ5</accession>
<keyword evidence="3" id="KW-1185">Reference proteome</keyword>
<dbReference type="Proteomes" id="UP001346869">
    <property type="component" value="Unassembled WGS sequence"/>
</dbReference>
<comment type="caution">
    <text evidence="2">The sequence shown here is derived from an EMBL/GenBank/DDBJ whole genome shotgun (WGS) entry which is preliminary data.</text>
</comment>